<organism evidence="8">
    <name type="scientific">mine drainage metagenome</name>
    <dbReference type="NCBI Taxonomy" id="410659"/>
    <lineage>
        <taxon>unclassified sequences</taxon>
        <taxon>metagenomes</taxon>
        <taxon>ecological metagenomes</taxon>
    </lineage>
</organism>
<dbReference type="AlphaFoldDB" id="T0YCG4"/>
<protein>
    <submittedName>
        <fullName evidence="8">RNA polymerase sigma factor</fullName>
    </submittedName>
</protein>
<feature type="domain" description="RNA polymerase sigma-70 region 2" evidence="6">
    <location>
        <begin position="17"/>
        <end position="85"/>
    </location>
</feature>
<evidence type="ECO:0000259" key="7">
    <source>
        <dbReference type="Pfam" id="PF08281"/>
    </source>
</evidence>
<keyword evidence="4" id="KW-0238">DNA-binding</keyword>
<keyword evidence="5" id="KW-0804">Transcription</keyword>
<dbReference type="InterPro" id="IPR013325">
    <property type="entry name" value="RNA_pol_sigma_r2"/>
</dbReference>
<evidence type="ECO:0000256" key="3">
    <source>
        <dbReference type="ARBA" id="ARBA00023082"/>
    </source>
</evidence>
<reference evidence="8" key="2">
    <citation type="journal article" date="2014" name="ISME J.">
        <title>Microbial stratification in low pH oxic and suboxic macroscopic growths along an acid mine drainage.</title>
        <authorList>
            <person name="Mendez-Garcia C."/>
            <person name="Mesa V."/>
            <person name="Sprenger R.R."/>
            <person name="Richter M."/>
            <person name="Diez M.S."/>
            <person name="Solano J."/>
            <person name="Bargiela R."/>
            <person name="Golyshina O.V."/>
            <person name="Manteca A."/>
            <person name="Ramos J.L."/>
            <person name="Gallego J.R."/>
            <person name="Llorente I."/>
            <person name="Martins Dos Santos V.A."/>
            <person name="Jensen O.N."/>
            <person name="Pelaez A.I."/>
            <person name="Sanchez J."/>
            <person name="Ferrer M."/>
        </authorList>
    </citation>
    <scope>NUCLEOTIDE SEQUENCE</scope>
</reference>
<dbReference type="InterPro" id="IPR007627">
    <property type="entry name" value="RNA_pol_sigma70_r2"/>
</dbReference>
<dbReference type="InterPro" id="IPR036388">
    <property type="entry name" value="WH-like_DNA-bd_sf"/>
</dbReference>
<dbReference type="PANTHER" id="PTHR43133">
    <property type="entry name" value="RNA POLYMERASE ECF-TYPE SIGMA FACTO"/>
    <property type="match status" value="1"/>
</dbReference>
<dbReference type="GO" id="GO:0006352">
    <property type="term" value="P:DNA-templated transcription initiation"/>
    <property type="evidence" value="ECO:0007669"/>
    <property type="project" value="InterPro"/>
</dbReference>
<evidence type="ECO:0000256" key="4">
    <source>
        <dbReference type="ARBA" id="ARBA00023125"/>
    </source>
</evidence>
<dbReference type="Pfam" id="PF08281">
    <property type="entry name" value="Sigma70_r4_2"/>
    <property type="match status" value="1"/>
</dbReference>
<dbReference type="CDD" id="cd06171">
    <property type="entry name" value="Sigma70_r4"/>
    <property type="match status" value="1"/>
</dbReference>
<accession>T0YCG4</accession>
<dbReference type="Gene3D" id="1.10.10.10">
    <property type="entry name" value="Winged helix-like DNA-binding domain superfamily/Winged helix DNA-binding domain"/>
    <property type="match status" value="1"/>
</dbReference>
<comment type="similarity">
    <text evidence="1">Belongs to the sigma-70 factor family. ECF subfamily.</text>
</comment>
<dbReference type="SUPFAM" id="SSF88946">
    <property type="entry name" value="Sigma2 domain of RNA polymerase sigma factors"/>
    <property type="match status" value="1"/>
</dbReference>
<dbReference type="SUPFAM" id="SSF88659">
    <property type="entry name" value="Sigma3 and sigma4 domains of RNA polymerase sigma factors"/>
    <property type="match status" value="1"/>
</dbReference>
<dbReference type="Gene3D" id="1.10.1740.10">
    <property type="match status" value="1"/>
</dbReference>
<dbReference type="InterPro" id="IPR000838">
    <property type="entry name" value="RNA_pol_sigma70_ECF_CS"/>
</dbReference>
<dbReference type="PANTHER" id="PTHR43133:SF62">
    <property type="entry name" value="RNA POLYMERASE SIGMA FACTOR SIGZ"/>
    <property type="match status" value="1"/>
</dbReference>
<dbReference type="EMBL" id="AUZX01014924">
    <property type="protein sequence ID" value="EQD30808.1"/>
    <property type="molecule type" value="Genomic_DNA"/>
</dbReference>
<sequence length="158" mass="17821">ALMHRLARQDEAALRELYDLHAAMLLGLLTSVLRDRAQAEDVLQQVFLQVWRTARHYDSSRGAPMAWLTQIARTRALDSLRRRRRESLLNVHEDEVAASAELERLPERLDVIGAMGQLSPGERRLVELCYLGGYSHREVAAATGIPLGTVKSTLRRAL</sequence>
<keyword evidence="2" id="KW-0805">Transcription regulation</keyword>
<comment type="caution">
    <text evidence="8">The sequence shown here is derived from an EMBL/GenBank/DDBJ whole genome shotgun (WGS) entry which is preliminary data.</text>
</comment>
<dbReference type="InterPro" id="IPR013324">
    <property type="entry name" value="RNA_pol_sigma_r3/r4-like"/>
</dbReference>
<evidence type="ECO:0000256" key="2">
    <source>
        <dbReference type="ARBA" id="ARBA00023015"/>
    </source>
</evidence>
<dbReference type="Pfam" id="PF04542">
    <property type="entry name" value="Sigma70_r2"/>
    <property type="match status" value="1"/>
</dbReference>
<gene>
    <name evidence="8" type="ORF">B1A_20224</name>
</gene>
<feature type="non-terminal residue" evidence="8">
    <location>
        <position position="1"/>
    </location>
</feature>
<dbReference type="GO" id="GO:0016987">
    <property type="term" value="F:sigma factor activity"/>
    <property type="evidence" value="ECO:0007669"/>
    <property type="project" value="UniProtKB-KW"/>
</dbReference>
<evidence type="ECO:0000256" key="1">
    <source>
        <dbReference type="ARBA" id="ARBA00010641"/>
    </source>
</evidence>
<keyword evidence="3" id="KW-0731">Sigma factor</keyword>
<evidence type="ECO:0000259" key="6">
    <source>
        <dbReference type="Pfam" id="PF04542"/>
    </source>
</evidence>
<reference evidence="8" key="1">
    <citation type="submission" date="2013-08" db="EMBL/GenBank/DDBJ databases">
        <authorList>
            <person name="Mendez C."/>
            <person name="Richter M."/>
            <person name="Ferrer M."/>
            <person name="Sanchez J."/>
        </authorList>
    </citation>
    <scope>NUCLEOTIDE SEQUENCE</scope>
</reference>
<evidence type="ECO:0000313" key="8">
    <source>
        <dbReference type="EMBL" id="EQD30808.1"/>
    </source>
</evidence>
<dbReference type="PROSITE" id="PS01063">
    <property type="entry name" value="SIGMA70_ECF"/>
    <property type="match status" value="1"/>
</dbReference>
<dbReference type="InterPro" id="IPR039425">
    <property type="entry name" value="RNA_pol_sigma-70-like"/>
</dbReference>
<dbReference type="InterPro" id="IPR013249">
    <property type="entry name" value="RNA_pol_sigma70_r4_t2"/>
</dbReference>
<proteinExistence type="inferred from homology"/>
<dbReference type="InterPro" id="IPR014284">
    <property type="entry name" value="RNA_pol_sigma-70_dom"/>
</dbReference>
<dbReference type="NCBIfam" id="TIGR02937">
    <property type="entry name" value="sigma70-ECF"/>
    <property type="match status" value="1"/>
</dbReference>
<name>T0YCG4_9ZZZZ</name>
<dbReference type="GO" id="GO:0003677">
    <property type="term" value="F:DNA binding"/>
    <property type="evidence" value="ECO:0007669"/>
    <property type="project" value="UniProtKB-KW"/>
</dbReference>
<feature type="domain" description="RNA polymerase sigma factor 70 region 4 type 2" evidence="7">
    <location>
        <begin position="111"/>
        <end position="158"/>
    </location>
</feature>
<evidence type="ECO:0000256" key="5">
    <source>
        <dbReference type="ARBA" id="ARBA00023163"/>
    </source>
</evidence>
<feature type="non-terminal residue" evidence="8">
    <location>
        <position position="158"/>
    </location>
</feature>